<gene>
    <name evidence="2" type="ORF">IFM89_003791</name>
</gene>
<dbReference type="OrthoDB" id="275278at2759"/>
<evidence type="ECO:0000256" key="1">
    <source>
        <dbReference type="SAM" id="Phobius"/>
    </source>
</evidence>
<keyword evidence="3" id="KW-1185">Reference proteome</keyword>
<evidence type="ECO:0000313" key="3">
    <source>
        <dbReference type="Proteomes" id="UP000631114"/>
    </source>
</evidence>
<dbReference type="Proteomes" id="UP000631114">
    <property type="component" value="Unassembled WGS sequence"/>
</dbReference>
<dbReference type="PANTHER" id="PTHR14009:SF34">
    <property type="entry name" value="LETM1 RBD DOMAIN-CONTAINING PROTEIN"/>
    <property type="match status" value="1"/>
</dbReference>
<dbReference type="GO" id="GO:0030003">
    <property type="term" value="P:intracellular monoatomic cation homeostasis"/>
    <property type="evidence" value="ECO:0007669"/>
    <property type="project" value="TreeGrafter"/>
</dbReference>
<dbReference type="InterPro" id="IPR044202">
    <property type="entry name" value="LETM1/MDM38-like"/>
</dbReference>
<dbReference type="GO" id="GO:0005743">
    <property type="term" value="C:mitochondrial inner membrane"/>
    <property type="evidence" value="ECO:0007669"/>
    <property type="project" value="InterPro"/>
</dbReference>
<sequence>MSYIPLFFLPLHLSTKSNAIHFIFPALHFYQIFAITPTCQKLAMQIECKNDHINVENVLIVDKADNIDVKYDHLDGLARVLHKSARSFSVAIKHRDSVRSCPELAKAWVGVDVHAWHKHIAYQVAVYTMLKTITEGKYTHSDEHMNEFSPVHDILHTKTSSGVAVVFLAISCCIAIEKLGAGRISCPTFTQSIPSIVGELMDLSHSLAPMDKLHSLASAAGHEGEFLSHFGAKREGVVSRMQSFRNRQDLERDLATLGLFAFLGSRTRLFLSDMGIKDLDEQIKDFLSYLECAIVFIYPELSSLPLYQLFMEVIDEEIGWLDLYAAVPCIGHHERRRSKQHAIQAEQEIILCAVFSVCSDVFSGFALFSNSTQLSLDTNMVAFLLQSRNLLTICLDDYLAAYYRSGELLKHADRFVPQQTMRIQVTPQHKSKLGIDVVRILKFPFSAQIKPICASIFKKYRKRLITFSCDILLGTRLLFIDMSTATSLLLKHIRGHKVTEREMKKLKRTLVDFATVIPVTILMLLPVSAVGHAAMLAGIKKYIPCLIPSSYSSKRLDIAKQLDRTKMMEVKS</sequence>
<comment type="caution">
    <text evidence="2">The sequence shown here is derived from an EMBL/GenBank/DDBJ whole genome shotgun (WGS) entry which is preliminary data.</text>
</comment>
<evidence type="ECO:0000313" key="2">
    <source>
        <dbReference type="EMBL" id="KAF9612781.1"/>
    </source>
</evidence>
<dbReference type="PANTHER" id="PTHR14009">
    <property type="entry name" value="LEUCINE ZIPPER-EF-HAND CONTAINING TRANSMEMBRANE PROTEIN"/>
    <property type="match status" value="1"/>
</dbReference>
<accession>A0A835I7P8</accession>
<evidence type="ECO:0008006" key="4">
    <source>
        <dbReference type="Google" id="ProtNLM"/>
    </source>
</evidence>
<dbReference type="EMBL" id="JADFTS010000003">
    <property type="protein sequence ID" value="KAF9612781.1"/>
    <property type="molecule type" value="Genomic_DNA"/>
</dbReference>
<name>A0A835I7P8_9MAGN</name>
<keyword evidence="1" id="KW-1133">Transmembrane helix</keyword>
<keyword evidence="1" id="KW-0472">Membrane</keyword>
<proteinExistence type="predicted"/>
<protein>
    <recommendedName>
        <fullName evidence="4">Letm1 RBD domain-containing protein</fullName>
    </recommendedName>
</protein>
<reference evidence="2 3" key="1">
    <citation type="submission" date="2020-10" db="EMBL/GenBank/DDBJ databases">
        <title>The Coptis chinensis genome and diversification of protoberbering-type alkaloids.</title>
        <authorList>
            <person name="Wang B."/>
            <person name="Shu S."/>
            <person name="Song C."/>
            <person name="Liu Y."/>
        </authorList>
    </citation>
    <scope>NUCLEOTIDE SEQUENCE [LARGE SCALE GENOMIC DNA]</scope>
    <source>
        <strain evidence="2">HL-2020</strain>
        <tissue evidence="2">Leaf</tissue>
    </source>
</reference>
<dbReference type="AlphaFoldDB" id="A0A835I7P8"/>
<organism evidence="2 3">
    <name type="scientific">Coptis chinensis</name>
    <dbReference type="NCBI Taxonomy" id="261450"/>
    <lineage>
        <taxon>Eukaryota</taxon>
        <taxon>Viridiplantae</taxon>
        <taxon>Streptophyta</taxon>
        <taxon>Embryophyta</taxon>
        <taxon>Tracheophyta</taxon>
        <taxon>Spermatophyta</taxon>
        <taxon>Magnoliopsida</taxon>
        <taxon>Ranunculales</taxon>
        <taxon>Ranunculaceae</taxon>
        <taxon>Coptidoideae</taxon>
        <taxon>Coptis</taxon>
    </lineage>
</organism>
<feature type="transmembrane region" description="Helical" evidence="1">
    <location>
        <begin position="510"/>
        <end position="539"/>
    </location>
</feature>
<keyword evidence="1" id="KW-0812">Transmembrane</keyword>